<keyword evidence="3" id="KW-1185">Reference proteome</keyword>
<dbReference type="Proteomes" id="UP000659697">
    <property type="component" value="Unassembled WGS sequence"/>
</dbReference>
<feature type="transmembrane region" description="Helical" evidence="1">
    <location>
        <begin position="35"/>
        <end position="54"/>
    </location>
</feature>
<evidence type="ECO:0000256" key="1">
    <source>
        <dbReference type="SAM" id="Phobius"/>
    </source>
</evidence>
<gene>
    <name evidence="2" type="ORF">GCM10010919_33830</name>
</gene>
<proteinExistence type="predicted"/>
<organism evidence="2 3">
    <name type="scientific">Alishewanella longhuensis</name>
    <dbReference type="NCBI Taxonomy" id="1091037"/>
    <lineage>
        <taxon>Bacteria</taxon>
        <taxon>Pseudomonadati</taxon>
        <taxon>Pseudomonadota</taxon>
        <taxon>Gammaproteobacteria</taxon>
        <taxon>Alteromonadales</taxon>
        <taxon>Alteromonadaceae</taxon>
        <taxon>Alishewanella</taxon>
    </lineage>
</organism>
<accession>A0ABQ3L3I7</accession>
<sequence>MNQKNKEEVVNYTLGITGFATLIALLKSMAQSKTLTAMVLVGVIAVVTFFYFLLNSGSV</sequence>
<evidence type="ECO:0000313" key="2">
    <source>
        <dbReference type="EMBL" id="GHG77903.1"/>
    </source>
</evidence>
<feature type="transmembrane region" description="Helical" evidence="1">
    <location>
        <begin position="9"/>
        <end position="29"/>
    </location>
</feature>
<reference evidence="3" key="1">
    <citation type="journal article" date="2019" name="Int. J. Syst. Evol. Microbiol.">
        <title>The Global Catalogue of Microorganisms (GCM) 10K type strain sequencing project: providing services to taxonomists for standard genome sequencing and annotation.</title>
        <authorList>
            <consortium name="The Broad Institute Genomics Platform"/>
            <consortium name="The Broad Institute Genome Sequencing Center for Infectious Disease"/>
            <person name="Wu L."/>
            <person name="Ma J."/>
        </authorList>
    </citation>
    <scope>NUCLEOTIDE SEQUENCE [LARGE SCALE GENOMIC DNA]</scope>
    <source>
        <strain evidence="3">CGMCC 1.7003</strain>
    </source>
</reference>
<protein>
    <submittedName>
        <fullName evidence="2">Uncharacterized protein</fullName>
    </submittedName>
</protein>
<dbReference type="RefSeq" id="WP_189434267.1">
    <property type="nucleotide sequence ID" value="NZ_BNAO01000013.1"/>
</dbReference>
<evidence type="ECO:0000313" key="3">
    <source>
        <dbReference type="Proteomes" id="UP000659697"/>
    </source>
</evidence>
<dbReference type="EMBL" id="BNAO01000013">
    <property type="protein sequence ID" value="GHG77903.1"/>
    <property type="molecule type" value="Genomic_DNA"/>
</dbReference>
<comment type="caution">
    <text evidence="2">The sequence shown here is derived from an EMBL/GenBank/DDBJ whole genome shotgun (WGS) entry which is preliminary data.</text>
</comment>
<name>A0ABQ3L3I7_9ALTE</name>
<keyword evidence="1" id="KW-0812">Transmembrane</keyword>
<keyword evidence="1" id="KW-1133">Transmembrane helix</keyword>
<keyword evidence="1" id="KW-0472">Membrane</keyword>